<dbReference type="GO" id="GO:0003700">
    <property type="term" value="F:DNA-binding transcription factor activity"/>
    <property type="evidence" value="ECO:0007669"/>
    <property type="project" value="InterPro"/>
</dbReference>
<dbReference type="EMBL" id="CP000747">
    <property type="protein sequence ID" value="ACG78548.1"/>
    <property type="molecule type" value="Genomic_DNA"/>
</dbReference>
<evidence type="ECO:0000259" key="4">
    <source>
        <dbReference type="PROSITE" id="PS50949"/>
    </source>
</evidence>
<dbReference type="InterPro" id="IPR036388">
    <property type="entry name" value="WH-like_DNA-bd_sf"/>
</dbReference>
<organism evidence="5 6">
    <name type="scientific">Phenylobacterium zucineum (strain HLK1)</name>
    <dbReference type="NCBI Taxonomy" id="450851"/>
    <lineage>
        <taxon>Bacteria</taxon>
        <taxon>Pseudomonadati</taxon>
        <taxon>Pseudomonadota</taxon>
        <taxon>Alphaproteobacteria</taxon>
        <taxon>Caulobacterales</taxon>
        <taxon>Caulobacteraceae</taxon>
        <taxon>Phenylobacterium</taxon>
    </lineage>
</organism>
<dbReference type="SUPFAM" id="SSF46785">
    <property type="entry name" value="Winged helix' DNA-binding domain"/>
    <property type="match status" value="1"/>
</dbReference>
<keyword evidence="2" id="KW-0238">DNA-binding</keyword>
<dbReference type="SUPFAM" id="SSF48008">
    <property type="entry name" value="GntR ligand-binding domain-like"/>
    <property type="match status" value="1"/>
</dbReference>
<feature type="domain" description="HTH gntR-type" evidence="4">
    <location>
        <begin position="2"/>
        <end position="69"/>
    </location>
</feature>
<dbReference type="HOGENOM" id="CLU_017584_5_4_5"/>
<dbReference type="OrthoDB" id="8114900at2"/>
<evidence type="ECO:0000313" key="5">
    <source>
        <dbReference type="EMBL" id="ACG78548.1"/>
    </source>
</evidence>
<dbReference type="Pfam" id="PF00392">
    <property type="entry name" value="GntR"/>
    <property type="match status" value="1"/>
</dbReference>
<protein>
    <submittedName>
        <fullName evidence="5">Transcriptional regulator</fullName>
    </submittedName>
</protein>
<keyword evidence="3" id="KW-0804">Transcription</keyword>
<dbReference type="Pfam" id="PF07729">
    <property type="entry name" value="FCD"/>
    <property type="match status" value="1"/>
</dbReference>
<dbReference type="PROSITE" id="PS50949">
    <property type="entry name" value="HTH_GNTR"/>
    <property type="match status" value="1"/>
</dbReference>
<evidence type="ECO:0000256" key="2">
    <source>
        <dbReference type="ARBA" id="ARBA00023125"/>
    </source>
</evidence>
<dbReference type="GO" id="GO:0003677">
    <property type="term" value="F:DNA binding"/>
    <property type="evidence" value="ECO:0007669"/>
    <property type="project" value="UniProtKB-KW"/>
</dbReference>
<keyword evidence="6" id="KW-1185">Reference proteome</keyword>
<dbReference type="InterPro" id="IPR008920">
    <property type="entry name" value="TF_FadR/GntR_C"/>
</dbReference>
<proteinExistence type="predicted"/>
<dbReference type="KEGG" id="pzu:PHZ_c2137"/>
<dbReference type="InterPro" id="IPR000524">
    <property type="entry name" value="Tscrpt_reg_HTH_GntR"/>
</dbReference>
<dbReference type="InterPro" id="IPR011711">
    <property type="entry name" value="GntR_C"/>
</dbReference>
<evidence type="ECO:0000256" key="3">
    <source>
        <dbReference type="ARBA" id="ARBA00023163"/>
    </source>
</evidence>
<dbReference type="RefSeq" id="WP_012522690.1">
    <property type="nucleotide sequence ID" value="NC_011144.1"/>
</dbReference>
<keyword evidence="1" id="KW-0805">Transcription regulation</keyword>
<gene>
    <name evidence="5" type="ordered locus">PHZ_c2137</name>
</gene>
<evidence type="ECO:0000256" key="1">
    <source>
        <dbReference type="ARBA" id="ARBA00023015"/>
    </source>
</evidence>
<reference evidence="5 6" key="1">
    <citation type="journal article" date="2008" name="BMC Genomics">
        <title>Complete genome of Phenylobacterium zucineum - a novel facultative intracellular bacterium isolated from human erythroleukemia cell line K562.</title>
        <authorList>
            <person name="Luo Y."/>
            <person name="Xu X."/>
            <person name="Ding Z."/>
            <person name="Liu Z."/>
            <person name="Zhang B."/>
            <person name="Yan Z."/>
            <person name="Sun J."/>
            <person name="Hu S."/>
            <person name="Hu X."/>
        </authorList>
    </citation>
    <scope>NUCLEOTIDE SEQUENCE [LARGE SCALE GENOMIC DNA]</scope>
    <source>
        <strain evidence="5 6">HLK1</strain>
    </source>
</reference>
<dbReference type="AlphaFoldDB" id="B4REM2"/>
<dbReference type="SMART" id="SM00895">
    <property type="entry name" value="FCD"/>
    <property type="match status" value="1"/>
</dbReference>
<accession>B4REM2</accession>
<dbReference type="PANTHER" id="PTHR43537:SF24">
    <property type="entry name" value="GLUCONATE OPERON TRANSCRIPTIONAL REPRESSOR"/>
    <property type="match status" value="1"/>
</dbReference>
<dbReference type="PANTHER" id="PTHR43537">
    <property type="entry name" value="TRANSCRIPTIONAL REGULATOR, GNTR FAMILY"/>
    <property type="match status" value="1"/>
</dbReference>
<dbReference type="eggNOG" id="COG1802">
    <property type="taxonomic scope" value="Bacteria"/>
</dbReference>
<evidence type="ECO:0000313" key="6">
    <source>
        <dbReference type="Proteomes" id="UP000001868"/>
    </source>
</evidence>
<name>B4REM2_PHEZH</name>
<dbReference type="CDD" id="cd07377">
    <property type="entry name" value="WHTH_GntR"/>
    <property type="match status" value="1"/>
</dbReference>
<dbReference type="Gene3D" id="1.10.10.10">
    <property type="entry name" value="Winged helix-like DNA-binding domain superfamily/Winged helix DNA-binding domain"/>
    <property type="match status" value="1"/>
</dbReference>
<dbReference type="Gene3D" id="1.20.120.530">
    <property type="entry name" value="GntR ligand-binding domain-like"/>
    <property type="match status" value="1"/>
</dbReference>
<dbReference type="STRING" id="450851.PHZ_c2137"/>
<sequence>MAAAVDKAYQTIRDGIISGVYQPGAHLTAQDLAAASGLSRTPVREAMRRLQSEGLITLIPHRGAFVANMDERDIHRIYDLRVVLESYAAETAALEADEASIAALEDLAAQMEAALDRGGPHVVEEITRLNNAFHKAIVAAAASPRLEVALAAIVEAPLVLRTFRRYSLEEMRRSATQHLELVSAIRARDAAWARSAMASHILSGRNALLRSLAAAAG</sequence>
<dbReference type="SMART" id="SM00345">
    <property type="entry name" value="HTH_GNTR"/>
    <property type="match status" value="1"/>
</dbReference>
<dbReference type="InterPro" id="IPR036390">
    <property type="entry name" value="WH_DNA-bd_sf"/>
</dbReference>
<dbReference type="Proteomes" id="UP000001868">
    <property type="component" value="Chromosome"/>
</dbReference>